<keyword evidence="3" id="KW-1185">Reference proteome</keyword>
<feature type="domain" description="DUF7730" evidence="1">
    <location>
        <begin position="28"/>
        <end position="108"/>
    </location>
</feature>
<evidence type="ECO:0000313" key="3">
    <source>
        <dbReference type="Proteomes" id="UP000714618"/>
    </source>
</evidence>
<name>A0A9N8JT33_9PEZI</name>
<organism evidence="2 3">
    <name type="scientific">Aureobasidium mustum</name>
    <dbReference type="NCBI Taxonomy" id="2773714"/>
    <lineage>
        <taxon>Eukaryota</taxon>
        <taxon>Fungi</taxon>
        <taxon>Dikarya</taxon>
        <taxon>Ascomycota</taxon>
        <taxon>Pezizomycotina</taxon>
        <taxon>Dothideomycetes</taxon>
        <taxon>Dothideomycetidae</taxon>
        <taxon>Dothideales</taxon>
        <taxon>Saccotheciaceae</taxon>
        <taxon>Aureobasidium</taxon>
    </lineage>
</organism>
<dbReference type="OrthoDB" id="5314997at2759"/>
<dbReference type="PANTHER" id="PTHR42085:SF1">
    <property type="entry name" value="F-BOX DOMAIN-CONTAINING PROTEIN"/>
    <property type="match status" value="1"/>
</dbReference>
<sequence>MHLRSGRHLLPAPPGRVRRRGPQPFRLLDLPAEIRLMIYGYAMGYHNVHWTMTHDFRPGYRLALGDIYNARERRNVDLQHRPLGLLRTCRSISQEAFPVFFDQTRFDVCFYRDESLGYHTGYLLGLGTWCGYVDDNLARVVLRRVKHLRIFLVDDGERTQLRARSDGFLKRTMNLSRYFGAGSWLKSLRFVFSKQTDASCFMNSLHERWYSADMLSFWLYQGNPILEFPDADPKDEDIAEFKKSWKSNMPQLLSCAGIR</sequence>
<evidence type="ECO:0000313" key="2">
    <source>
        <dbReference type="EMBL" id="CAD0092844.1"/>
    </source>
</evidence>
<dbReference type="InterPro" id="IPR056632">
    <property type="entry name" value="DUF7730"/>
</dbReference>
<dbReference type="Proteomes" id="UP000714618">
    <property type="component" value="Unassembled WGS sequence"/>
</dbReference>
<protein>
    <recommendedName>
        <fullName evidence="1">DUF7730 domain-containing protein</fullName>
    </recommendedName>
</protein>
<proteinExistence type="predicted"/>
<dbReference type="AlphaFoldDB" id="A0A9N8JT33"/>
<dbReference type="PANTHER" id="PTHR42085">
    <property type="entry name" value="F-BOX DOMAIN-CONTAINING PROTEIN"/>
    <property type="match status" value="1"/>
</dbReference>
<dbReference type="EMBL" id="CAIJEO010000005">
    <property type="protein sequence ID" value="CAD0092844.1"/>
    <property type="molecule type" value="Genomic_DNA"/>
</dbReference>
<reference evidence="2" key="1">
    <citation type="submission" date="2020-06" db="EMBL/GenBank/DDBJ databases">
        <authorList>
            <person name="Onetto C."/>
        </authorList>
    </citation>
    <scope>NUCLEOTIDE SEQUENCE</scope>
</reference>
<gene>
    <name evidence="2" type="ORF">AWRI4233_LOCUS3909</name>
</gene>
<dbReference type="Pfam" id="PF24864">
    <property type="entry name" value="DUF7730"/>
    <property type="match status" value="1"/>
</dbReference>
<evidence type="ECO:0000259" key="1">
    <source>
        <dbReference type="Pfam" id="PF24864"/>
    </source>
</evidence>
<comment type="caution">
    <text evidence="2">The sequence shown here is derived from an EMBL/GenBank/DDBJ whole genome shotgun (WGS) entry which is preliminary data.</text>
</comment>
<dbReference type="InterPro" id="IPR038883">
    <property type="entry name" value="AN11006-like"/>
</dbReference>
<accession>A0A9N8JT33</accession>